<dbReference type="UCSC" id="M163.7">
    <property type="organism name" value="c. elegans"/>
</dbReference>
<feature type="transmembrane region" description="Helical" evidence="1">
    <location>
        <begin position="64"/>
        <end position="85"/>
    </location>
</feature>
<organism evidence="2 3">
    <name type="scientific">Caenorhabditis elegans</name>
    <dbReference type="NCBI Taxonomy" id="6239"/>
    <lineage>
        <taxon>Eukaryota</taxon>
        <taxon>Metazoa</taxon>
        <taxon>Ecdysozoa</taxon>
        <taxon>Nematoda</taxon>
        <taxon>Chromadorea</taxon>
        <taxon>Rhabditida</taxon>
        <taxon>Rhabditina</taxon>
        <taxon>Rhabditomorpha</taxon>
        <taxon>Rhabditoidea</taxon>
        <taxon>Rhabditidae</taxon>
        <taxon>Peloderinae</taxon>
        <taxon>Caenorhabditis</taxon>
    </lineage>
</organism>
<evidence type="ECO:0000313" key="4">
    <source>
        <dbReference type="WormBase" id="M163.7"/>
    </source>
</evidence>
<dbReference type="InParanoid" id="Q93905"/>
<dbReference type="AlphaFoldDB" id="Q93905"/>
<dbReference type="OrthoDB" id="10517518at2759"/>
<keyword evidence="1" id="KW-0812">Transmembrane</keyword>
<reference evidence="2 3" key="1">
    <citation type="journal article" date="1998" name="Science">
        <title>Genome sequence of the nematode C. elegans: a platform for investigating biology.</title>
        <authorList>
            <consortium name="The C. elegans sequencing consortium"/>
            <person name="Sulson J.E."/>
            <person name="Waterston R."/>
        </authorList>
    </citation>
    <scope>NUCLEOTIDE SEQUENCE [LARGE SCALE GENOMIC DNA]</scope>
    <source>
        <strain evidence="2 3">Bristol N2</strain>
    </source>
</reference>
<protein>
    <submittedName>
        <fullName evidence="2">Ovule protein</fullName>
    </submittedName>
</protein>
<name>Q93905_CAEEL</name>
<keyword evidence="1" id="KW-0472">Membrane</keyword>
<evidence type="ECO:0000313" key="3">
    <source>
        <dbReference type="Proteomes" id="UP000001940"/>
    </source>
</evidence>
<dbReference type="FunCoup" id="Q93905">
    <property type="interactions" value="252"/>
</dbReference>
<dbReference type="Bgee" id="WBGene00010939">
    <property type="expression patterns" value="Expressed in embryo and 1 other cell type or tissue"/>
</dbReference>
<dbReference type="Proteomes" id="UP000001940">
    <property type="component" value="Chromosome X"/>
</dbReference>
<keyword evidence="1" id="KW-1133">Transmembrane helix</keyword>
<dbReference type="AGR" id="WB:WBGene00010939"/>
<dbReference type="HOGENOM" id="CLU_1074543_0_0_1"/>
<dbReference type="PIR" id="T23782">
    <property type="entry name" value="T23782"/>
</dbReference>
<proteinExistence type="predicted"/>
<dbReference type="WormBase" id="M163.7">
    <property type="protein sequence ID" value="CE52797"/>
    <property type="gene ID" value="WBGene00010939"/>
</dbReference>
<keyword evidence="3" id="KW-1185">Reference proteome</keyword>
<accession>Q93905</accession>
<dbReference type="SMR" id="Q93905"/>
<evidence type="ECO:0000313" key="2">
    <source>
        <dbReference type="EMBL" id="CAB01896.2"/>
    </source>
</evidence>
<gene>
    <name evidence="2" type="ORF">CELE_M163.7</name>
    <name evidence="2 4" type="ORF">M163.7</name>
</gene>
<dbReference type="EMBL" id="BX284606">
    <property type="protein sequence ID" value="CAB01896.2"/>
    <property type="molecule type" value="Genomic_DNA"/>
</dbReference>
<evidence type="ECO:0000256" key="1">
    <source>
        <dbReference type="SAM" id="Phobius"/>
    </source>
</evidence>
<dbReference type="eggNOG" id="ENOG502TJ4C">
    <property type="taxonomic scope" value="Eukaryota"/>
</dbReference>
<sequence length="89" mass="10089">MHGIHQLQFSADYDFLNSPFVSTSTISSLNSIQFEVDIEHNVNPSMSRKREELYARSIGYCETVARAVISMFIVVTIFVACSWWSHGNA</sequence>